<dbReference type="RefSeq" id="WP_224462145.1">
    <property type="nucleotide sequence ID" value="NZ_JAIQZE010000017.1"/>
</dbReference>
<dbReference type="InterPro" id="IPR029058">
    <property type="entry name" value="AB_hydrolase_fold"/>
</dbReference>
<keyword evidence="4" id="KW-0720">Serine protease</keyword>
<dbReference type="PANTHER" id="PTHR11757:SF19">
    <property type="entry name" value="PROLYL ENDOPEPTIDASE-LIKE"/>
    <property type="match status" value="1"/>
</dbReference>
<dbReference type="InterPro" id="IPR023302">
    <property type="entry name" value="Pept_S9A_N"/>
</dbReference>
<dbReference type="Gene3D" id="3.40.50.1820">
    <property type="entry name" value="alpha/beta hydrolase"/>
    <property type="match status" value="1"/>
</dbReference>
<comment type="caution">
    <text evidence="7">The sequence shown here is derived from an EMBL/GenBank/DDBJ whole genome shotgun (WGS) entry which is preliminary data.</text>
</comment>
<keyword evidence="8" id="KW-1185">Reference proteome</keyword>
<organism evidence="7 8">
    <name type="scientific">Psychroflexus longus</name>
    <dbReference type="NCBI Taxonomy" id="2873596"/>
    <lineage>
        <taxon>Bacteria</taxon>
        <taxon>Pseudomonadati</taxon>
        <taxon>Bacteroidota</taxon>
        <taxon>Flavobacteriia</taxon>
        <taxon>Flavobacteriales</taxon>
        <taxon>Flavobacteriaceae</taxon>
        <taxon>Psychroflexus</taxon>
    </lineage>
</organism>
<accession>A0ABS7XMX8</accession>
<dbReference type="Pfam" id="PF02897">
    <property type="entry name" value="Peptidase_S9_N"/>
    <property type="match status" value="1"/>
</dbReference>
<evidence type="ECO:0000256" key="4">
    <source>
        <dbReference type="ARBA" id="ARBA00022825"/>
    </source>
</evidence>
<feature type="domain" description="Peptidase S9A N-terminal" evidence="6">
    <location>
        <begin position="34"/>
        <end position="433"/>
    </location>
</feature>
<evidence type="ECO:0000256" key="2">
    <source>
        <dbReference type="ARBA" id="ARBA00022670"/>
    </source>
</evidence>
<keyword evidence="2" id="KW-0645">Protease</keyword>
<feature type="domain" description="Peptidase S9 prolyl oligopeptidase catalytic" evidence="5">
    <location>
        <begin position="493"/>
        <end position="703"/>
    </location>
</feature>
<comment type="similarity">
    <text evidence="1">Belongs to the peptidase S9A family.</text>
</comment>
<dbReference type="PRINTS" id="PR00862">
    <property type="entry name" value="PROLIGOPTASE"/>
</dbReference>
<evidence type="ECO:0000259" key="5">
    <source>
        <dbReference type="Pfam" id="PF00326"/>
    </source>
</evidence>
<evidence type="ECO:0000256" key="3">
    <source>
        <dbReference type="ARBA" id="ARBA00022801"/>
    </source>
</evidence>
<dbReference type="InterPro" id="IPR001375">
    <property type="entry name" value="Peptidase_S9_cat"/>
</dbReference>
<dbReference type="PANTHER" id="PTHR11757">
    <property type="entry name" value="PROTEASE FAMILY S9A OLIGOPEPTIDASE"/>
    <property type="match status" value="1"/>
</dbReference>
<dbReference type="PROSITE" id="PS51257">
    <property type="entry name" value="PROKAR_LIPOPROTEIN"/>
    <property type="match status" value="1"/>
</dbReference>
<dbReference type="Proteomes" id="UP001199314">
    <property type="component" value="Unassembled WGS sequence"/>
</dbReference>
<keyword evidence="3" id="KW-0378">Hydrolase</keyword>
<proteinExistence type="inferred from homology"/>
<dbReference type="SUPFAM" id="SSF53474">
    <property type="entry name" value="alpha/beta-Hydrolases"/>
    <property type="match status" value="1"/>
</dbReference>
<evidence type="ECO:0000313" key="7">
    <source>
        <dbReference type="EMBL" id="MBZ9779814.1"/>
    </source>
</evidence>
<dbReference type="Gene3D" id="2.130.10.120">
    <property type="entry name" value="Prolyl oligopeptidase, N-terminal domain"/>
    <property type="match status" value="1"/>
</dbReference>
<dbReference type="InterPro" id="IPR051543">
    <property type="entry name" value="Serine_Peptidase_S9A"/>
</dbReference>
<dbReference type="InterPro" id="IPR002470">
    <property type="entry name" value="Peptidase_S9A"/>
</dbReference>
<evidence type="ECO:0000313" key="8">
    <source>
        <dbReference type="Proteomes" id="UP001199314"/>
    </source>
</evidence>
<dbReference type="EMBL" id="JAIQZE010000017">
    <property type="protein sequence ID" value="MBZ9779814.1"/>
    <property type="molecule type" value="Genomic_DNA"/>
</dbReference>
<dbReference type="Pfam" id="PF00326">
    <property type="entry name" value="Peptidase_S9"/>
    <property type="match status" value="1"/>
</dbReference>
<reference evidence="8" key="1">
    <citation type="submission" date="2023-07" db="EMBL/GenBank/DDBJ databases">
        <title>Novel species isolated from saline lakes on Tibetan Plateau.</title>
        <authorList>
            <person name="Lu H."/>
        </authorList>
    </citation>
    <scope>NUCLEOTIDE SEQUENCE [LARGE SCALE GENOMIC DNA]</scope>
    <source>
        <strain evidence="8">CAK8W</strain>
    </source>
</reference>
<name>A0ABS7XMX8_9FLAO</name>
<gene>
    <name evidence="7" type="ORF">LB452_12870</name>
</gene>
<sequence>MKLLIPVLALSIIFATSCKNKNSKMINTDLKSPTAEKKPKTLSIHGDSRVDNYYWMNDKENPEVIDYLNAENKYYEESTTHTKAFQNELFEEMKSRIKEDDSSVPYKLNGYWYQVRYEKGKDYPVYTRRKESMDAKEEIMFDCNAMADGHAYFSLGGVSVSPDNRYASFGIDTVSRRKYTIQIKNLETGEILPEKIETTTGGSTWANDNKTLFYTRKDEQTLRSNQIFKHKLGDDVENDELVFEESDETFNAYVYKTKSKRYLIIGSSSTVSDEYQILDANTPDDEFRVFSERRRGLEYDLAHYEDHFYILTNKDDALNFKLMKTTVDSTSEENWEEVIPHRKGVLLEGIDIFKDFLVTSERYNGLTRIRVQKWDKSEDYYLPFTSETHTARTVTNVDFDTDKLRYSYNSLTTPSSVIEFDMVEKTEEILKEQEVQDPDFDKNNYISERIWATADDGTEIPVSLVYKKGIKRNGKNPLLQYGYGSYGATMDPYFSSTRLSLLDRGFIYAIAHVRGGEYLGRDWYEKGKLLHKKNTFTDFVDVSKYLIDQKYTSPDHLYAMGGSAGGLLVGAVINMAPELYNGVIAAVPFVDVVTTMLDETIPLTTGEYDEWGNPNDKEYYDYIKTYSPYDNVEAKAYPNLLVTTGLYDSQVQYWEPAKWVAKLRELKTDDNKLFFETNMDAGHGGASGRFEALKELAKDYVFIFDLEQIKG</sequence>
<evidence type="ECO:0000256" key="1">
    <source>
        <dbReference type="ARBA" id="ARBA00005228"/>
    </source>
</evidence>
<dbReference type="SUPFAM" id="SSF50993">
    <property type="entry name" value="Peptidase/esterase 'gauge' domain"/>
    <property type="match status" value="1"/>
</dbReference>
<protein>
    <submittedName>
        <fullName evidence="7">S9 family peptidase</fullName>
    </submittedName>
</protein>
<evidence type="ECO:0000259" key="6">
    <source>
        <dbReference type="Pfam" id="PF02897"/>
    </source>
</evidence>